<evidence type="ECO:0000259" key="3">
    <source>
        <dbReference type="PROSITE" id="PS51736"/>
    </source>
</evidence>
<dbReference type="EMBL" id="JBHLWE010000046">
    <property type="protein sequence ID" value="MFC0342108.1"/>
    <property type="molecule type" value="Genomic_DNA"/>
</dbReference>
<dbReference type="Pfam" id="PF00239">
    <property type="entry name" value="Resolvase"/>
    <property type="match status" value="1"/>
</dbReference>
<feature type="region of interest" description="Disordered" evidence="2">
    <location>
        <begin position="541"/>
        <end position="565"/>
    </location>
</feature>
<evidence type="ECO:0000256" key="1">
    <source>
        <dbReference type="SAM" id="Coils"/>
    </source>
</evidence>
<dbReference type="PROSITE" id="PS51737">
    <property type="entry name" value="RECOMBINASE_DNA_BIND"/>
    <property type="match status" value="1"/>
</dbReference>
<dbReference type="InterPro" id="IPR036162">
    <property type="entry name" value="Resolvase-like_N_sf"/>
</dbReference>
<dbReference type="RefSeq" id="WP_377699711.1">
    <property type="nucleotide sequence ID" value="NZ_JBHLWE010000046.1"/>
</dbReference>
<evidence type="ECO:0000313" key="6">
    <source>
        <dbReference type="Proteomes" id="UP001589799"/>
    </source>
</evidence>
<dbReference type="PANTHER" id="PTHR30461:SF23">
    <property type="entry name" value="DNA RECOMBINASE-RELATED"/>
    <property type="match status" value="1"/>
</dbReference>
<feature type="domain" description="Resolvase/invertase-type recombinase catalytic" evidence="3">
    <location>
        <begin position="4"/>
        <end position="153"/>
    </location>
</feature>
<comment type="caution">
    <text evidence="5">The sequence shown here is derived from an EMBL/GenBank/DDBJ whole genome shotgun (WGS) entry which is preliminary data.</text>
</comment>
<keyword evidence="1" id="KW-0175">Coiled coil</keyword>
<dbReference type="Pfam" id="PF13408">
    <property type="entry name" value="Zn_ribbon_recom"/>
    <property type="match status" value="1"/>
</dbReference>
<dbReference type="InterPro" id="IPR038109">
    <property type="entry name" value="DNA_bind_recomb_sf"/>
</dbReference>
<evidence type="ECO:0000313" key="5">
    <source>
        <dbReference type="EMBL" id="MFC0342108.1"/>
    </source>
</evidence>
<feature type="compositionally biased region" description="Polar residues" evidence="2">
    <location>
        <begin position="542"/>
        <end position="565"/>
    </location>
</feature>
<reference evidence="5 6" key="1">
    <citation type="submission" date="2024-09" db="EMBL/GenBank/DDBJ databases">
        <authorList>
            <person name="Sun Q."/>
            <person name="Mori K."/>
        </authorList>
    </citation>
    <scope>NUCLEOTIDE SEQUENCE [LARGE SCALE GENOMIC DNA]</scope>
    <source>
        <strain evidence="5 6">KCTC 22789</strain>
    </source>
</reference>
<dbReference type="Gene3D" id="3.90.1750.20">
    <property type="entry name" value="Putative Large Serine Recombinase, Chain B, Domain 2"/>
    <property type="match status" value="1"/>
</dbReference>
<dbReference type="InterPro" id="IPR050639">
    <property type="entry name" value="SSR_resolvase"/>
</dbReference>
<dbReference type="InterPro" id="IPR011109">
    <property type="entry name" value="DNA_bind_recombinase_dom"/>
</dbReference>
<gene>
    <name evidence="5" type="ORF">ACFFII_15180</name>
</gene>
<dbReference type="PROSITE" id="PS51736">
    <property type="entry name" value="RECOMBINASES_3"/>
    <property type="match status" value="1"/>
</dbReference>
<feature type="region of interest" description="Disordered" evidence="2">
    <location>
        <begin position="200"/>
        <end position="220"/>
    </location>
</feature>
<dbReference type="SMART" id="SM00857">
    <property type="entry name" value="Resolvase"/>
    <property type="match status" value="1"/>
</dbReference>
<dbReference type="Gene3D" id="3.40.50.1390">
    <property type="entry name" value="Resolvase, N-terminal catalytic domain"/>
    <property type="match status" value="1"/>
</dbReference>
<feature type="coiled-coil region" evidence="1">
    <location>
        <begin position="394"/>
        <end position="443"/>
    </location>
</feature>
<dbReference type="InterPro" id="IPR025827">
    <property type="entry name" value="Zn_ribbon_recom_dom"/>
</dbReference>
<accession>A0ABV6I793</accession>
<name>A0ABV6I793_9RHOB</name>
<dbReference type="PANTHER" id="PTHR30461">
    <property type="entry name" value="DNA-INVERTASE FROM LAMBDOID PROPHAGE"/>
    <property type="match status" value="1"/>
</dbReference>
<evidence type="ECO:0000256" key="2">
    <source>
        <dbReference type="SAM" id="MobiDB-lite"/>
    </source>
</evidence>
<evidence type="ECO:0000259" key="4">
    <source>
        <dbReference type="PROSITE" id="PS51737"/>
    </source>
</evidence>
<dbReference type="CDD" id="cd00338">
    <property type="entry name" value="Ser_Recombinase"/>
    <property type="match status" value="1"/>
</dbReference>
<dbReference type="InterPro" id="IPR006119">
    <property type="entry name" value="Resolv_N"/>
</dbReference>
<sequence>MTRRVALYVRFSSDRQKMTSLDDQIAQLRAFADGLGWIVGAIYADPEITGRTTRTRPEYNRMIADAKAGLFDVVLAEAIDRLARRTADITDLRDVLEHHEVVVHTKSQGLISPMEAAIYGVMAEQFSRDLGEKTRRGAIGAVSRNLVPAGLAYGYMAVEPSNPGDTNRAVVPEHAAVVVRIFRMFADGMPAKKIAETLNREGVPGPRGKPWQESTIRGHGPRGTGILRNPLYIGVNAYGDVASSLNPESGKRAWRVTGEVAASTIVPQLRIVDQELWDRVAARLEATALKMARDAKSGQPLNRAHRKSYVLSGLLKCGCCGGDYTIRGKARYGCSQAKRGMGCANKVTITAPAVERQVLDSLKRGLLAPERLQQFTDRVAETLRARQAGAGSEEANLKRRLADFDRKISRLLDQLEDGEDDDVADLRQRLRQRKAEREEVLTALAEVAALSREGAHPAPDFAALYTNLVRNLEEALRDPTVVQRAHELLAQIIEEVILTPDPTVQQGLRIEVRGSLARALFKGELRPIGLIRSSMAEIAAAQETSQTSDPVTLTQGQTTSRHVDK</sequence>
<dbReference type="SUPFAM" id="SSF53041">
    <property type="entry name" value="Resolvase-like"/>
    <property type="match status" value="1"/>
</dbReference>
<dbReference type="Pfam" id="PF07508">
    <property type="entry name" value="Recombinase"/>
    <property type="match status" value="1"/>
</dbReference>
<proteinExistence type="predicted"/>
<feature type="domain" description="Recombinase" evidence="4">
    <location>
        <begin position="152"/>
        <end position="290"/>
    </location>
</feature>
<organism evidence="5 6">
    <name type="scientific">Paracoccus niistensis</name>
    <dbReference type="NCBI Taxonomy" id="632935"/>
    <lineage>
        <taxon>Bacteria</taxon>
        <taxon>Pseudomonadati</taxon>
        <taxon>Pseudomonadota</taxon>
        <taxon>Alphaproteobacteria</taxon>
        <taxon>Rhodobacterales</taxon>
        <taxon>Paracoccaceae</taxon>
        <taxon>Paracoccus</taxon>
    </lineage>
</organism>
<dbReference type="Proteomes" id="UP001589799">
    <property type="component" value="Unassembled WGS sequence"/>
</dbReference>
<protein>
    <submittedName>
        <fullName evidence="5">Recombinase family protein</fullName>
    </submittedName>
</protein>
<keyword evidence="6" id="KW-1185">Reference proteome</keyword>